<feature type="compositionally biased region" description="Polar residues" evidence="1">
    <location>
        <begin position="183"/>
        <end position="197"/>
    </location>
</feature>
<sequence>MKQFFVFITALMLLACENSESEINAFGKKAVQKDEAIKVESYLSQGGKLKAKLTTPLMLRVAADTPYVEFPKTLHVDFFNEQKIIESKLDAKYGKYFESLNKVYLRDSVKVVSIKGDTLTCEDLWWDQEKELFYTDRPATLKSPTAYPIYGKDGLKATQDFKSITFNQVQQSQIISEGDAIPGNSNQTAPKDSVAAN</sequence>
<keyword evidence="3" id="KW-1185">Reference proteome</keyword>
<dbReference type="NCBIfam" id="TIGR04409">
    <property type="entry name" value="LptC_YrbK"/>
    <property type="match status" value="1"/>
</dbReference>
<evidence type="ECO:0000313" key="3">
    <source>
        <dbReference type="Proteomes" id="UP001202248"/>
    </source>
</evidence>
<dbReference type="Pfam" id="PF06835">
    <property type="entry name" value="LptC"/>
    <property type="match status" value="1"/>
</dbReference>
<feature type="region of interest" description="Disordered" evidence="1">
    <location>
        <begin position="177"/>
        <end position="197"/>
    </location>
</feature>
<dbReference type="InterPro" id="IPR026265">
    <property type="entry name" value="LptC"/>
</dbReference>
<protein>
    <submittedName>
        <fullName evidence="2">LPS export ABC transporter periplasmic protein LptC</fullName>
    </submittedName>
</protein>
<comment type="caution">
    <text evidence="2">The sequence shown here is derived from an EMBL/GenBank/DDBJ whole genome shotgun (WGS) entry which is preliminary data.</text>
</comment>
<gene>
    <name evidence="2" type="primary">lptC</name>
    <name evidence="2" type="ORF">MKP09_18140</name>
</gene>
<proteinExistence type="predicted"/>
<dbReference type="PROSITE" id="PS51257">
    <property type="entry name" value="PROKAR_LIPOPROTEIN"/>
    <property type="match status" value="1"/>
</dbReference>
<dbReference type="RefSeq" id="WP_240831728.1">
    <property type="nucleotide sequence ID" value="NZ_JAKWBL010000004.1"/>
</dbReference>
<organism evidence="2 3">
    <name type="scientific">Niabella ginsengisoli</name>
    <dbReference type="NCBI Taxonomy" id="522298"/>
    <lineage>
        <taxon>Bacteria</taxon>
        <taxon>Pseudomonadati</taxon>
        <taxon>Bacteroidota</taxon>
        <taxon>Chitinophagia</taxon>
        <taxon>Chitinophagales</taxon>
        <taxon>Chitinophagaceae</taxon>
        <taxon>Niabella</taxon>
    </lineage>
</organism>
<dbReference type="EMBL" id="JAKWBL010000004">
    <property type="protein sequence ID" value="MCH5599694.1"/>
    <property type="molecule type" value="Genomic_DNA"/>
</dbReference>
<accession>A0ABS9SMW3</accession>
<dbReference type="Gene3D" id="2.60.450.10">
    <property type="entry name" value="Lipopolysaccharide (LPS) transport protein A like domain"/>
    <property type="match status" value="1"/>
</dbReference>
<dbReference type="InterPro" id="IPR010664">
    <property type="entry name" value="LipoPS_assembly_LptC-rel"/>
</dbReference>
<evidence type="ECO:0000313" key="2">
    <source>
        <dbReference type="EMBL" id="MCH5599694.1"/>
    </source>
</evidence>
<dbReference type="Proteomes" id="UP001202248">
    <property type="component" value="Unassembled WGS sequence"/>
</dbReference>
<evidence type="ECO:0000256" key="1">
    <source>
        <dbReference type="SAM" id="MobiDB-lite"/>
    </source>
</evidence>
<reference evidence="2 3" key="1">
    <citation type="submission" date="2022-02" db="EMBL/GenBank/DDBJ databases">
        <authorList>
            <person name="Min J."/>
        </authorList>
    </citation>
    <scope>NUCLEOTIDE SEQUENCE [LARGE SCALE GENOMIC DNA]</scope>
    <source>
        <strain evidence="2 3">GR10-1</strain>
    </source>
</reference>
<name>A0ABS9SMW3_9BACT</name>